<evidence type="ECO:0000256" key="9">
    <source>
        <dbReference type="PROSITE-ProRule" id="PRU00192"/>
    </source>
</evidence>
<feature type="compositionally biased region" description="Basic and acidic residues" evidence="10">
    <location>
        <begin position="371"/>
        <end position="402"/>
    </location>
</feature>
<evidence type="ECO:0000313" key="13">
    <source>
        <dbReference type="Proteomes" id="UP000648187"/>
    </source>
</evidence>
<dbReference type="Pfam" id="PF00018">
    <property type="entry name" value="SH3_1"/>
    <property type="match status" value="1"/>
</dbReference>
<keyword evidence="5" id="KW-0963">Cytoplasm</keyword>
<evidence type="ECO:0000256" key="5">
    <source>
        <dbReference type="ARBA" id="ARBA00022490"/>
    </source>
</evidence>
<keyword evidence="4" id="KW-1003">Cell membrane</keyword>
<evidence type="ECO:0000256" key="7">
    <source>
        <dbReference type="ARBA" id="ARBA00022771"/>
    </source>
</evidence>
<reference evidence="12" key="1">
    <citation type="submission" date="2020-08" db="EMBL/GenBank/DDBJ databases">
        <title>Spodoptera exigua strain:BAW_Kor-Di-RS1 Genome sequencing and assembly.</title>
        <authorList>
            <person name="Kim J."/>
            <person name="Nam H.Y."/>
            <person name="Kwon M."/>
            <person name="Choi J.H."/>
            <person name="Cho S.R."/>
            <person name="Kim G.-H."/>
        </authorList>
    </citation>
    <scope>NUCLEOTIDE SEQUENCE</scope>
    <source>
        <strain evidence="12">BAW_Kor-Di-RS1</strain>
        <tissue evidence="12">Whole-body</tissue>
    </source>
</reference>
<keyword evidence="7" id="KW-0862">Zinc</keyword>
<comment type="caution">
    <text evidence="12">The sequence shown here is derived from an EMBL/GenBank/DDBJ whole genome shotgun (WGS) entry which is preliminary data.</text>
</comment>
<comment type="subcellular location">
    <subcellularLocation>
        <location evidence="1">Cell membrane</location>
    </subcellularLocation>
    <subcellularLocation>
        <location evidence="2">Cytoplasm</location>
    </subcellularLocation>
</comment>
<dbReference type="Pfam" id="PF26085">
    <property type="entry name" value="SH3_20"/>
    <property type="match status" value="1"/>
</dbReference>
<sequence>MVWIISSYNIHFIAPHSPRRQKLNLRMKSLSLDSPECGELRRRPARDQTSQGSRVLCNCRAVCMRHGFNRINNYAIHTPSSPVHSRRMLTARVGRMSSVELPDEPDKSLSSNSASPCPSPVKQMSKHQRLLPTNLYVVLYNFKSRHADELDLKAGYKVTVIDTSDPDWWKGKCLGKIGYFPSKYCTKLQAGERALQVTHNLQVSDGDTGMMLLRDQIVIQVGEEVDGMMLIRSGDNRQAVCPVKFLQEKRGSLTDDTIPIRSIPKTIRSAPVTPCDSETSTWSDRNRSKHGYDLSPGYATSYGNYEKPSYSYDKSGYEASYEASTSTASGSQSKGNYDSGVYEKDYDTSYDKAGYDASYSSRGTYEGSTGYDKRNEAGYKHSGADYEAEANHNSDGGRENSDKGILVVE</sequence>
<feature type="compositionally biased region" description="Polar residues" evidence="10">
    <location>
        <begin position="358"/>
        <end position="367"/>
    </location>
</feature>
<dbReference type="AlphaFoldDB" id="A0A835GCI4"/>
<dbReference type="InterPro" id="IPR059031">
    <property type="entry name" value="SH3_20"/>
</dbReference>
<dbReference type="EMBL" id="JACKWZ010000174">
    <property type="protein sequence ID" value="KAF9412910.1"/>
    <property type="molecule type" value="Genomic_DNA"/>
</dbReference>
<evidence type="ECO:0000256" key="2">
    <source>
        <dbReference type="ARBA" id="ARBA00004496"/>
    </source>
</evidence>
<organism evidence="12 13">
    <name type="scientific">Spodoptera exigua</name>
    <name type="common">Beet armyworm</name>
    <name type="synonym">Noctua fulgens</name>
    <dbReference type="NCBI Taxonomy" id="7107"/>
    <lineage>
        <taxon>Eukaryota</taxon>
        <taxon>Metazoa</taxon>
        <taxon>Ecdysozoa</taxon>
        <taxon>Arthropoda</taxon>
        <taxon>Hexapoda</taxon>
        <taxon>Insecta</taxon>
        <taxon>Pterygota</taxon>
        <taxon>Neoptera</taxon>
        <taxon>Endopterygota</taxon>
        <taxon>Lepidoptera</taxon>
        <taxon>Glossata</taxon>
        <taxon>Ditrysia</taxon>
        <taxon>Noctuoidea</taxon>
        <taxon>Noctuidae</taxon>
        <taxon>Amphipyrinae</taxon>
        <taxon>Spodoptera</taxon>
    </lineage>
</organism>
<dbReference type="Gene3D" id="2.30.30.40">
    <property type="entry name" value="SH3 Domains"/>
    <property type="match status" value="1"/>
</dbReference>
<evidence type="ECO:0000256" key="1">
    <source>
        <dbReference type="ARBA" id="ARBA00004236"/>
    </source>
</evidence>
<dbReference type="InterPro" id="IPR036028">
    <property type="entry name" value="SH3-like_dom_sf"/>
</dbReference>
<dbReference type="PROSITE" id="PS50002">
    <property type="entry name" value="SH3"/>
    <property type="match status" value="1"/>
</dbReference>
<keyword evidence="6" id="KW-0677">Repeat</keyword>
<dbReference type="GO" id="GO:0005886">
    <property type="term" value="C:plasma membrane"/>
    <property type="evidence" value="ECO:0007669"/>
    <property type="project" value="UniProtKB-SubCell"/>
</dbReference>
<evidence type="ECO:0000259" key="11">
    <source>
        <dbReference type="PROSITE" id="PS50002"/>
    </source>
</evidence>
<feature type="region of interest" description="Disordered" evidence="10">
    <location>
        <begin position="100"/>
        <end position="124"/>
    </location>
</feature>
<proteinExistence type="predicted"/>
<accession>A0A835GCI4</accession>
<feature type="domain" description="SH3" evidence="11">
    <location>
        <begin position="131"/>
        <end position="190"/>
    </location>
</feature>
<keyword evidence="13" id="KW-1185">Reference proteome</keyword>
<dbReference type="InterPro" id="IPR039688">
    <property type="entry name" value="STAC1/2/3"/>
</dbReference>
<dbReference type="Proteomes" id="UP000648187">
    <property type="component" value="Unassembled WGS sequence"/>
</dbReference>
<dbReference type="InterPro" id="IPR001452">
    <property type="entry name" value="SH3_domain"/>
</dbReference>
<protein>
    <recommendedName>
        <fullName evidence="11">SH3 domain-containing protein</fullName>
    </recommendedName>
</protein>
<dbReference type="FunFam" id="2.30.30.40:FF:000221">
    <property type="entry name" value="SH3 and cysteine-rich domain-containing protein 2"/>
    <property type="match status" value="1"/>
</dbReference>
<evidence type="ECO:0000256" key="3">
    <source>
        <dbReference type="ARBA" id="ARBA00022443"/>
    </source>
</evidence>
<dbReference type="PANTHER" id="PTHR15135:SF7">
    <property type="entry name" value="STAC-LIKE, ISOFORM J"/>
    <property type="match status" value="1"/>
</dbReference>
<evidence type="ECO:0000256" key="4">
    <source>
        <dbReference type="ARBA" id="ARBA00022475"/>
    </source>
</evidence>
<dbReference type="PRINTS" id="PR00452">
    <property type="entry name" value="SH3DOMAIN"/>
</dbReference>
<dbReference type="GO" id="GO:1903078">
    <property type="term" value="P:positive regulation of protein localization to plasma membrane"/>
    <property type="evidence" value="ECO:0007669"/>
    <property type="project" value="TreeGrafter"/>
</dbReference>
<feature type="region of interest" description="Disordered" evidence="10">
    <location>
        <begin position="351"/>
        <end position="409"/>
    </location>
</feature>
<dbReference type="SMART" id="SM00326">
    <property type="entry name" value="SH3"/>
    <property type="match status" value="1"/>
</dbReference>
<evidence type="ECO:0000313" key="12">
    <source>
        <dbReference type="EMBL" id="KAF9412910.1"/>
    </source>
</evidence>
<dbReference type="SUPFAM" id="SSF50044">
    <property type="entry name" value="SH3-domain"/>
    <property type="match status" value="1"/>
</dbReference>
<evidence type="ECO:0000256" key="8">
    <source>
        <dbReference type="ARBA" id="ARBA00023136"/>
    </source>
</evidence>
<keyword evidence="7" id="KW-0863">Zinc-finger</keyword>
<dbReference type="GO" id="GO:0008270">
    <property type="term" value="F:zinc ion binding"/>
    <property type="evidence" value="ECO:0007669"/>
    <property type="project" value="UniProtKB-KW"/>
</dbReference>
<evidence type="ECO:0000256" key="6">
    <source>
        <dbReference type="ARBA" id="ARBA00022737"/>
    </source>
</evidence>
<gene>
    <name evidence="12" type="ORF">HW555_008689</name>
</gene>
<keyword evidence="7" id="KW-0479">Metal-binding</keyword>
<dbReference type="GO" id="GO:0005737">
    <property type="term" value="C:cytoplasm"/>
    <property type="evidence" value="ECO:0007669"/>
    <property type="project" value="UniProtKB-SubCell"/>
</dbReference>
<dbReference type="PANTHER" id="PTHR15135">
    <property type="entry name" value="STAC"/>
    <property type="match status" value="1"/>
</dbReference>
<keyword evidence="8" id="KW-0472">Membrane</keyword>
<feature type="region of interest" description="Disordered" evidence="10">
    <location>
        <begin position="268"/>
        <end position="298"/>
    </location>
</feature>
<name>A0A835GCI4_SPOEX</name>
<dbReference type="GO" id="GO:0003009">
    <property type="term" value="P:skeletal muscle contraction"/>
    <property type="evidence" value="ECO:0007669"/>
    <property type="project" value="TreeGrafter"/>
</dbReference>
<evidence type="ECO:0000256" key="10">
    <source>
        <dbReference type="SAM" id="MobiDB-lite"/>
    </source>
</evidence>
<keyword evidence="3 9" id="KW-0728">SH3 domain</keyword>